<keyword evidence="3" id="KW-1185">Reference proteome</keyword>
<evidence type="ECO:0000313" key="3">
    <source>
        <dbReference type="Proteomes" id="UP001500839"/>
    </source>
</evidence>
<feature type="compositionally biased region" description="Basic and acidic residues" evidence="1">
    <location>
        <begin position="33"/>
        <end position="50"/>
    </location>
</feature>
<dbReference type="Proteomes" id="UP001500839">
    <property type="component" value="Unassembled WGS sequence"/>
</dbReference>
<evidence type="ECO:0000256" key="1">
    <source>
        <dbReference type="SAM" id="MobiDB-lite"/>
    </source>
</evidence>
<gene>
    <name evidence="2" type="ORF">GCM10023353_28610</name>
</gene>
<dbReference type="EMBL" id="BAABKQ010000001">
    <property type="protein sequence ID" value="GAA4819258.1"/>
    <property type="molecule type" value="Genomic_DNA"/>
</dbReference>
<reference evidence="3" key="1">
    <citation type="journal article" date="2019" name="Int. J. Syst. Evol. Microbiol.">
        <title>The Global Catalogue of Microorganisms (GCM) 10K type strain sequencing project: providing services to taxonomists for standard genome sequencing and annotation.</title>
        <authorList>
            <consortium name="The Broad Institute Genomics Platform"/>
            <consortium name="The Broad Institute Genome Sequencing Center for Infectious Disease"/>
            <person name="Wu L."/>
            <person name="Ma J."/>
        </authorList>
    </citation>
    <scope>NUCLEOTIDE SEQUENCE [LARGE SCALE GENOMIC DNA]</scope>
    <source>
        <strain evidence="3">JCM 18542</strain>
    </source>
</reference>
<organism evidence="2 3">
    <name type="scientific">Tomitella cavernea</name>
    <dbReference type="NCBI Taxonomy" id="1387982"/>
    <lineage>
        <taxon>Bacteria</taxon>
        <taxon>Bacillati</taxon>
        <taxon>Actinomycetota</taxon>
        <taxon>Actinomycetes</taxon>
        <taxon>Mycobacteriales</taxon>
        <taxon>Tomitella</taxon>
    </lineage>
</organism>
<feature type="compositionally biased region" description="Basic residues" evidence="1">
    <location>
        <begin position="97"/>
        <end position="106"/>
    </location>
</feature>
<proteinExistence type="predicted"/>
<comment type="caution">
    <text evidence="2">The sequence shown here is derived from an EMBL/GenBank/DDBJ whole genome shotgun (WGS) entry which is preliminary data.</text>
</comment>
<protein>
    <submittedName>
        <fullName evidence="2">Uncharacterized protein</fullName>
    </submittedName>
</protein>
<feature type="region of interest" description="Disordered" evidence="1">
    <location>
        <begin position="1"/>
        <end position="51"/>
    </location>
</feature>
<feature type="region of interest" description="Disordered" evidence="1">
    <location>
        <begin position="81"/>
        <end position="106"/>
    </location>
</feature>
<name>A0ABP9CYC6_9ACTN</name>
<accession>A0ABP9CYC6</accession>
<sequence length="106" mass="11109">MLQGAQRPRTFRSGAAAAVLSDAEEASEAAEQAADKTGEGEAERTEDHDISIQMSGLTFKILAIGALESQTGGRRVRENCGGAARQCVTARSGAPPRPRRGTARRG</sequence>
<evidence type="ECO:0000313" key="2">
    <source>
        <dbReference type="EMBL" id="GAA4819258.1"/>
    </source>
</evidence>